<proteinExistence type="inferred from homology"/>
<feature type="chain" id="PRO_5014332239" evidence="6">
    <location>
        <begin position="22"/>
        <end position="555"/>
    </location>
</feature>
<dbReference type="GO" id="GO:0004806">
    <property type="term" value="F:triacylglycerol lipase activity"/>
    <property type="evidence" value="ECO:0007669"/>
    <property type="project" value="InterPro"/>
</dbReference>
<comment type="subcellular location">
    <subcellularLocation>
        <location evidence="1">Secreted</location>
    </subcellularLocation>
</comment>
<dbReference type="Proteomes" id="UP000235965">
    <property type="component" value="Unassembled WGS sequence"/>
</dbReference>
<dbReference type="Gene3D" id="3.40.50.1820">
    <property type="entry name" value="alpha/beta hydrolase"/>
    <property type="match status" value="1"/>
</dbReference>
<dbReference type="InterPro" id="IPR036392">
    <property type="entry name" value="PLAT/LH2_dom_sf"/>
</dbReference>
<dbReference type="FunCoup" id="A0A2J7RLQ9">
    <property type="interactions" value="17"/>
</dbReference>
<dbReference type="Gene3D" id="2.60.60.20">
    <property type="entry name" value="PLAT/LH2 domain"/>
    <property type="match status" value="1"/>
</dbReference>
<dbReference type="InterPro" id="IPR029058">
    <property type="entry name" value="AB_hydrolase_fold"/>
</dbReference>
<evidence type="ECO:0000256" key="6">
    <source>
        <dbReference type="SAM" id="SignalP"/>
    </source>
</evidence>
<dbReference type="Pfam" id="PF00151">
    <property type="entry name" value="Lipase"/>
    <property type="match status" value="1"/>
</dbReference>
<keyword evidence="9" id="KW-1185">Reference proteome</keyword>
<feature type="signal peptide" evidence="6">
    <location>
        <begin position="1"/>
        <end position="21"/>
    </location>
</feature>
<dbReference type="FunFam" id="3.40.50.1820:FF:000033">
    <property type="entry name" value="Pancreatic triacylglycerol lipase"/>
    <property type="match status" value="1"/>
</dbReference>
<keyword evidence="4" id="KW-1015">Disulfide bond</keyword>
<dbReference type="CDD" id="cd00707">
    <property type="entry name" value="Pancreat_lipase_like"/>
    <property type="match status" value="1"/>
</dbReference>
<comment type="similarity">
    <text evidence="2 5">Belongs to the AB hydrolase superfamily. Lipase family.</text>
</comment>
<dbReference type="AlphaFoldDB" id="A0A2J7RLQ9"/>
<evidence type="ECO:0000256" key="3">
    <source>
        <dbReference type="ARBA" id="ARBA00022525"/>
    </source>
</evidence>
<evidence type="ECO:0000256" key="5">
    <source>
        <dbReference type="RuleBase" id="RU004262"/>
    </source>
</evidence>
<keyword evidence="6" id="KW-0732">Signal</keyword>
<dbReference type="SUPFAM" id="SSF53474">
    <property type="entry name" value="alpha/beta-Hydrolases"/>
    <property type="match status" value="1"/>
</dbReference>
<dbReference type="PANTHER" id="PTHR11610">
    <property type="entry name" value="LIPASE"/>
    <property type="match status" value="1"/>
</dbReference>
<dbReference type="ESTHER" id="9neop-a0a2j7rlm8">
    <property type="family name" value="Pancreatic_lipase"/>
</dbReference>
<dbReference type="EMBL" id="NEVH01002684">
    <property type="protein sequence ID" value="PNF41739.1"/>
    <property type="molecule type" value="Genomic_DNA"/>
</dbReference>
<dbReference type="PRINTS" id="PR00821">
    <property type="entry name" value="TAGLIPASE"/>
</dbReference>
<evidence type="ECO:0000256" key="1">
    <source>
        <dbReference type="ARBA" id="ARBA00004613"/>
    </source>
</evidence>
<dbReference type="InParanoid" id="A0A2J7RLQ9"/>
<dbReference type="GO" id="GO:0005615">
    <property type="term" value="C:extracellular space"/>
    <property type="evidence" value="ECO:0007669"/>
    <property type="project" value="TreeGrafter"/>
</dbReference>
<reference evidence="8 9" key="1">
    <citation type="submission" date="2017-12" db="EMBL/GenBank/DDBJ databases">
        <title>Hemimetabolous genomes reveal molecular basis of termite eusociality.</title>
        <authorList>
            <person name="Harrison M.C."/>
            <person name="Jongepier E."/>
            <person name="Robertson H.M."/>
            <person name="Arning N."/>
            <person name="Bitard-Feildel T."/>
            <person name="Chao H."/>
            <person name="Childers C.P."/>
            <person name="Dinh H."/>
            <person name="Doddapaneni H."/>
            <person name="Dugan S."/>
            <person name="Gowin J."/>
            <person name="Greiner C."/>
            <person name="Han Y."/>
            <person name="Hu H."/>
            <person name="Hughes D.S.T."/>
            <person name="Huylmans A.-K."/>
            <person name="Kemena C."/>
            <person name="Kremer L.P.M."/>
            <person name="Lee S.L."/>
            <person name="Lopez-Ezquerra A."/>
            <person name="Mallet L."/>
            <person name="Monroy-Kuhn J.M."/>
            <person name="Moser A."/>
            <person name="Murali S.C."/>
            <person name="Muzny D.M."/>
            <person name="Otani S."/>
            <person name="Piulachs M.-D."/>
            <person name="Poelchau M."/>
            <person name="Qu J."/>
            <person name="Schaub F."/>
            <person name="Wada-Katsumata A."/>
            <person name="Worley K.C."/>
            <person name="Xie Q."/>
            <person name="Ylla G."/>
            <person name="Poulsen M."/>
            <person name="Gibbs R.A."/>
            <person name="Schal C."/>
            <person name="Richards S."/>
            <person name="Belles X."/>
            <person name="Korb J."/>
            <person name="Bornberg-Bauer E."/>
        </authorList>
    </citation>
    <scope>NUCLEOTIDE SEQUENCE [LARGE SCALE GENOMIC DNA]</scope>
    <source>
        <tissue evidence="8">Whole body</tissue>
    </source>
</reference>
<sequence length="555" mass="62631">MQQMLNTTNSVLLQTVLLLMSKNLQDTGTTNEVFRPEVHENNTEELCYSPFGCYEMTHPWTDEFLRPVSHVPEPPEKINPKYCLYTRRNGDNCQNLDIMDNDTLFRSYLMPGHRIYFISHGFLENGHKEWIKKMTRELLNLLDCSVIVVDWSSGSGPPYPQAVANIRLVGAMTAHLINNLIVQVGIQPELIHFIGHSLGAHMAAYTGQTVHRNFKYRLGRITGLDPAEPHFSKTDPVVRLDPTDADFVDVIHTDAGPFISGGLGILQPVGHVDFYPNGGIEQPGCRGGVMSYMAKESGSFYRGIRHMLGCNHIRSYQYFTESINPGSCYFMGTECDSWEEFQNGSCFDCVTGNKCPFQTRIGLHADTYLRKGVAYGSPLNLPPPRTHVKLFMMTGADGPFCRHHYRVTWKISDSCKSLLHGGEVGMIWVTLRGEKGVTKGIELTKTVQYYEPGSKHQVIVPGDPVGKLQHVILQWEYRTNPLNPLTWRIFITPRIYIGWMQVESIEERYGLTVCPEDGVPLLTRKPLKLSGKTGQDSCNLKPTQKQKSECLDAVR</sequence>
<evidence type="ECO:0000313" key="9">
    <source>
        <dbReference type="Proteomes" id="UP000235965"/>
    </source>
</evidence>
<keyword evidence="3" id="KW-0964">Secreted</keyword>
<dbReference type="PRINTS" id="PR00823">
    <property type="entry name" value="PANCLIPASE"/>
</dbReference>
<dbReference type="GO" id="GO:0016042">
    <property type="term" value="P:lipid catabolic process"/>
    <property type="evidence" value="ECO:0007669"/>
    <property type="project" value="TreeGrafter"/>
</dbReference>
<evidence type="ECO:0000256" key="4">
    <source>
        <dbReference type="ARBA" id="ARBA00023157"/>
    </source>
</evidence>
<dbReference type="OrthoDB" id="199913at2759"/>
<comment type="caution">
    <text evidence="8">The sequence shown here is derived from an EMBL/GenBank/DDBJ whole genome shotgun (WGS) entry which is preliminary data.</text>
</comment>
<protein>
    <submittedName>
        <fullName evidence="8">Pancreatic lipase-related protein 2</fullName>
    </submittedName>
</protein>
<dbReference type="SUPFAM" id="SSF49723">
    <property type="entry name" value="Lipase/lipooxygenase domain (PLAT/LH2 domain)"/>
    <property type="match status" value="1"/>
</dbReference>
<evidence type="ECO:0000313" key="8">
    <source>
        <dbReference type="EMBL" id="PNF41739.1"/>
    </source>
</evidence>
<dbReference type="InterPro" id="IPR000734">
    <property type="entry name" value="TAG_lipase"/>
</dbReference>
<evidence type="ECO:0000259" key="7">
    <source>
        <dbReference type="Pfam" id="PF00151"/>
    </source>
</evidence>
<dbReference type="InterPro" id="IPR013818">
    <property type="entry name" value="Lipase"/>
</dbReference>
<name>A0A2J7RLQ9_9NEOP</name>
<accession>A0A2J7RLQ9</accession>
<dbReference type="InterPro" id="IPR002331">
    <property type="entry name" value="Lipase_panc"/>
</dbReference>
<dbReference type="PANTHER" id="PTHR11610:SF185">
    <property type="entry name" value="LD47264P"/>
    <property type="match status" value="1"/>
</dbReference>
<organism evidence="8 9">
    <name type="scientific">Cryptotermes secundus</name>
    <dbReference type="NCBI Taxonomy" id="105785"/>
    <lineage>
        <taxon>Eukaryota</taxon>
        <taxon>Metazoa</taxon>
        <taxon>Ecdysozoa</taxon>
        <taxon>Arthropoda</taxon>
        <taxon>Hexapoda</taxon>
        <taxon>Insecta</taxon>
        <taxon>Pterygota</taxon>
        <taxon>Neoptera</taxon>
        <taxon>Polyneoptera</taxon>
        <taxon>Dictyoptera</taxon>
        <taxon>Blattodea</taxon>
        <taxon>Blattoidea</taxon>
        <taxon>Termitoidae</taxon>
        <taxon>Kalotermitidae</taxon>
        <taxon>Cryptotermitinae</taxon>
        <taxon>Cryptotermes</taxon>
    </lineage>
</organism>
<dbReference type="InterPro" id="IPR033906">
    <property type="entry name" value="Lipase_N"/>
</dbReference>
<evidence type="ECO:0000256" key="2">
    <source>
        <dbReference type="ARBA" id="ARBA00010701"/>
    </source>
</evidence>
<dbReference type="STRING" id="105785.A0A2J7RLQ9"/>
<feature type="domain" description="Lipase" evidence="7">
    <location>
        <begin position="45"/>
        <end position="368"/>
    </location>
</feature>
<gene>
    <name evidence="8" type="ORF">B7P43_G03426</name>
</gene>